<sequence length="211" mass="24767">MDPFMLLKKLIRVLLLTLLLPLTHVQAGLFGSEELPQRSLNELPDWLSYMERHLREDSPEEICAQSGLCNLKPWYKFLNSIRGLSKREQVIRVNNFANKQPYILDIDNYGQEDYWAVVREFLARSGDCEDYSLTKFFSLRLLGFSNEELRIVVLQDTNLRIGHAVLAVKFGGDELILDNQSRQVLSHRSIKHYVPLYTVNEERWWLHMPVF</sequence>
<reference evidence="1 2" key="1">
    <citation type="submission" date="2006-02" db="EMBL/GenBank/DDBJ databases">
        <authorList>
            <person name="Pinhassi J."/>
            <person name="Pedros-Alio C."/>
            <person name="Ferriera S."/>
            <person name="Johnson J."/>
            <person name="Kravitz S."/>
            <person name="Halpern A."/>
            <person name="Remington K."/>
            <person name="Beeson K."/>
            <person name="Tran B."/>
            <person name="Rogers Y.-H."/>
            <person name="Friedman R."/>
            <person name="Venter J.C."/>
        </authorList>
    </citation>
    <scope>NUCLEOTIDE SEQUENCE [LARGE SCALE GENOMIC DNA]</scope>
    <source>
        <strain evidence="1 2">MED92</strain>
    </source>
</reference>
<comment type="caution">
    <text evidence="1">The sequence shown here is derived from an EMBL/GenBank/DDBJ whole genome shotgun (WGS) entry which is preliminary data.</text>
</comment>
<organism evidence="1 2">
    <name type="scientific">Neptuniibacter caesariensis</name>
    <dbReference type="NCBI Taxonomy" id="207954"/>
    <lineage>
        <taxon>Bacteria</taxon>
        <taxon>Pseudomonadati</taxon>
        <taxon>Pseudomonadota</taxon>
        <taxon>Gammaproteobacteria</taxon>
        <taxon>Oceanospirillales</taxon>
        <taxon>Oceanospirillaceae</taxon>
        <taxon>Neptuniibacter</taxon>
    </lineage>
</organism>
<accession>A0A7U8C650</accession>
<dbReference type="Pfam" id="PF06035">
    <property type="entry name" value="Peptidase_C93"/>
    <property type="match status" value="1"/>
</dbReference>
<dbReference type="PANTHER" id="PTHR39327">
    <property type="match status" value="1"/>
</dbReference>
<evidence type="ECO:0000313" key="1">
    <source>
        <dbReference type="EMBL" id="EAR62228.1"/>
    </source>
</evidence>
<evidence type="ECO:0000313" key="2">
    <source>
        <dbReference type="Proteomes" id="UP000002171"/>
    </source>
</evidence>
<dbReference type="PANTHER" id="PTHR39327:SF1">
    <property type="entry name" value="BLR5470 PROTEIN"/>
    <property type="match status" value="1"/>
</dbReference>
<proteinExistence type="predicted"/>
<dbReference type="Proteomes" id="UP000002171">
    <property type="component" value="Unassembled WGS sequence"/>
</dbReference>
<dbReference type="Gene3D" id="3.10.620.30">
    <property type="match status" value="1"/>
</dbReference>
<dbReference type="AlphaFoldDB" id="A0A7U8C650"/>
<evidence type="ECO:0008006" key="3">
    <source>
        <dbReference type="Google" id="ProtNLM"/>
    </source>
</evidence>
<keyword evidence="2" id="KW-1185">Reference proteome</keyword>
<name>A0A7U8C650_NEPCE</name>
<dbReference type="InterPro" id="IPR010319">
    <property type="entry name" value="Transglutaminase-like_Cys_pept"/>
</dbReference>
<gene>
    <name evidence="1" type="ORF">MED92_14363</name>
</gene>
<protein>
    <recommendedName>
        <fullName evidence="3">Transglutaminase</fullName>
    </recommendedName>
</protein>
<dbReference type="EMBL" id="AAOW01000003">
    <property type="protein sequence ID" value="EAR62228.1"/>
    <property type="molecule type" value="Genomic_DNA"/>
</dbReference>